<keyword evidence="3" id="KW-0539">Nucleus</keyword>
<dbReference type="AlphaFoldDB" id="A0A0B7KLM4"/>
<dbReference type="Gene3D" id="4.10.240.10">
    <property type="entry name" value="Zn(2)-C6 fungal-type DNA-binding domain"/>
    <property type="match status" value="1"/>
</dbReference>
<feature type="compositionally biased region" description="Polar residues" evidence="4">
    <location>
        <begin position="100"/>
        <end position="126"/>
    </location>
</feature>
<feature type="region of interest" description="Disordered" evidence="4">
    <location>
        <begin position="1"/>
        <end position="20"/>
    </location>
</feature>
<dbReference type="GO" id="GO:0000981">
    <property type="term" value="F:DNA-binding transcription factor activity, RNA polymerase II-specific"/>
    <property type="evidence" value="ECO:0007669"/>
    <property type="project" value="InterPro"/>
</dbReference>
<dbReference type="InterPro" id="IPR050613">
    <property type="entry name" value="Sec_Metabolite_Reg"/>
</dbReference>
<reference evidence="6" key="1">
    <citation type="submission" date="2015-01" db="EMBL/GenBank/DDBJ databases">
        <authorList>
            <person name="Durling Mikael"/>
        </authorList>
    </citation>
    <scope>NUCLEOTIDE SEQUENCE</scope>
</reference>
<organism evidence="6">
    <name type="scientific">Bionectria ochroleuca</name>
    <name type="common">Gliocladium roseum</name>
    <dbReference type="NCBI Taxonomy" id="29856"/>
    <lineage>
        <taxon>Eukaryota</taxon>
        <taxon>Fungi</taxon>
        <taxon>Dikarya</taxon>
        <taxon>Ascomycota</taxon>
        <taxon>Pezizomycotina</taxon>
        <taxon>Sordariomycetes</taxon>
        <taxon>Hypocreomycetidae</taxon>
        <taxon>Hypocreales</taxon>
        <taxon>Bionectriaceae</taxon>
        <taxon>Clonostachys</taxon>
    </lineage>
</organism>
<feature type="region of interest" description="Disordered" evidence="4">
    <location>
        <begin position="99"/>
        <end position="130"/>
    </location>
</feature>
<keyword evidence="2" id="KW-0479">Metal-binding</keyword>
<sequence>METGSTAGASRRRTDGGVGTPSNRVLSCANCRRRKIICNKDIPCANCIKVSHSVSITNNVTCVPSKPAPSRPRLKSTARDIRERLAKCEALLQEHVAVDDSSQIRSGQGGTTSSSNDIAPASSETIGESARTHADGDLWVTLNDEICKMKNLMEQDQPEVAFSEENASDDFSGYKPLRFTNCPTLDPITAFKLWQIYLERVNPLLKIIHAPTVQSLIVSTTADIESTPLDQQALVYSIFGLAVSALGSDEITNMLVSVSLAQFGSLGRYNMVVLQAQIHTSIILMGQCNKHAAWVLSGALVRIAMSMGYHRDGTHLSLSPFETEMRRRIWWQIVFFDIKLGIDSGLTHSSVPEHFDTKSPLNLNDADLFPDATDPLVHKEGPTEMAFVIVITRVSAYLLDKKARQAMEANVLGHGGDRGSIDASFLNHNRLLVQQLDADLVDIE</sequence>
<dbReference type="GO" id="GO:0005634">
    <property type="term" value="C:nucleus"/>
    <property type="evidence" value="ECO:0007669"/>
    <property type="project" value="UniProtKB-SubCell"/>
</dbReference>
<gene>
    <name evidence="6" type="ORF">BN869_000014147_1</name>
</gene>
<dbReference type="GO" id="GO:0008270">
    <property type="term" value="F:zinc ion binding"/>
    <property type="evidence" value="ECO:0007669"/>
    <property type="project" value="InterPro"/>
</dbReference>
<dbReference type="GO" id="GO:0003677">
    <property type="term" value="F:DNA binding"/>
    <property type="evidence" value="ECO:0007669"/>
    <property type="project" value="InterPro"/>
</dbReference>
<dbReference type="InterPro" id="IPR001138">
    <property type="entry name" value="Zn2Cys6_DnaBD"/>
</dbReference>
<dbReference type="SUPFAM" id="SSF57701">
    <property type="entry name" value="Zn2/Cys6 DNA-binding domain"/>
    <property type="match status" value="1"/>
</dbReference>
<evidence type="ECO:0000256" key="2">
    <source>
        <dbReference type="ARBA" id="ARBA00022723"/>
    </source>
</evidence>
<dbReference type="InterPro" id="IPR007219">
    <property type="entry name" value="XnlR_reg_dom"/>
</dbReference>
<dbReference type="GO" id="GO:0006351">
    <property type="term" value="P:DNA-templated transcription"/>
    <property type="evidence" value="ECO:0007669"/>
    <property type="project" value="InterPro"/>
</dbReference>
<proteinExistence type="predicted"/>
<evidence type="ECO:0000256" key="4">
    <source>
        <dbReference type="SAM" id="MobiDB-lite"/>
    </source>
</evidence>
<dbReference type="Pfam" id="PF00172">
    <property type="entry name" value="Zn_clus"/>
    <property type="match status" value="1"/>
</dbReference>
<dbReference type="Pfam" id="PF04082">
    <property type="entry name" value="Fungal_trans"/>
    <property type="match status" value="1"/>
</dbReference>
<dbReference type="EMBL" id="CDPU01000306">
    <property type="protein sequence ID" value="CEO58089.1"/>
    <property type="molecule type" value="Genomic_DNA"/>
</dbReference>
<dbReference type="CDD" id="cd00067">
    <property type="entry name" value="GAL4"/>
    <property type="match status" value="1"/>
</dbReference>
<comment type="subcellular location">
    <subcellularLocation>
        <location evidence="1">Nucleus</location>
    </subcellularLocation>
</comment>
<evidence type="ECO:0000259" key="5">
    <source>
        <dbReference type="PROSITE" id="PS50048"/>
    </source>
</evidence>
<dbReference type="PANTHER" id="PTHR31001">
    <property type="entry name" value="UNCHARACTERIZED TRANSCRIPTIONAL REGULATORY PROTEIN"/>
    <property type="match status" value="1"/>
</dbReference>
<evidence type="ECO:0000256" key="1">
    <source>
        <dbReference type="ARBA" id="ARBA00004123"/>
    </source>
</evidence>
<evidence type="ECO:0000313" key="6">
    <source>
        <dbReference type="EMBL" id="CEO58089.1"/>
    </source>
</evidence>
<accession>A0A0B7KLM4</accession>
<dbReference type="PROSITE" id="PS50048">
    <property type="entry name" value="ZN2_CY6_FUNGAL_2"/>
    <property type="match status" value="1"/>
</dbReference>
<dbReference type="SMART" id="SM00906">
    <property type="entry name" value="Fungal_trans"/>
    <property type="match status" value="1"/>
</dbReference>
<dbReference type="CDD" id="cd12148">
    <property type="entry name" value="fungal_TF_MHR"/>
    <property type="match status" value="1"/>
</dbReference>
<protein>
    <recommendedName>
        <fullName evidence="5">Zn(2)-C6 fungal-type domain-containing protein</fullName>
    </recommendedName>
</protein>
<dbReference type="InterPro" id="IPR036864">
    <property type="entry name" value="Zn2-C6_fun-type_DNA-bd_sf"/>
</dbReference>
<evidence type="ECO:0000256" key="3">
    <source>
        <dbReference type="ARBA" id="ARBA00023242"/>
    </source>
</evidence>
<name>A0A0B7KLM4_BIOOC</name>
<dbReference type="PANTHER" id="PTHR31001:SF85">
    <property type="entry name" value="ZN(II)2CYS6 TRANSCRIPTION FACTOR (EUROFUNG)"/>
    <property type="match status" value="1"/>
</dbReference>
<feature type="domain" description="Zn(2)-C6 fungal-type" evidence="5">
    <location>
        <begin position="27"/>
        <end position="63"/>
    </location>
</feature>